<organism evidence="5">
    <name type="scientific">hydrothermal vent metagenome</name>
    <dbReference type="NCBI Taxonomy" id="652676"/>
    <lineage>
        <taxon>unclassified sequences</taxon>
        <taxon>metagenomes</taxon>
        <taxon>ecological metagenomes</taxon>
    </lineage>
</organism>
<dbReference type="EC" id="2.7.1.15" evidence="5"/>
<evidence type="ECO:0000256" key="1">
    <source>
        <dbReference type="ARBA" id="ARBA00010688"/>
    </source>
</evidence>
<dbReference type="InterPro" id="IPR052700">
    <property type="entry name" value="Carb_kinase_PfkB-like"/>
</dbReference>
<dbReference type="PANTHER" id="PTHR43320">
    <property type="entry name" value="SUGAR KINASE"/>
    <property type="match status" value="1"/>
</dbReference>
<keyword evidence="2 5" id="KW-0808">Transferase</keyword>
<dbReference type="CDD" id="cd01168">
    <property type="entry name" value="adenosine_kinase"/>
    <property type="match status" value="1"/>
</dbReference>
<feature type="domain" description="Carbohydrate kinase PfkB" evidence="4">
    <location>
        <begin position="35"/>
        <end position="316"/>
    </location>
</feature>
<evidence type="ECO:0000256" key="3">
    <source>
        <dbReference type="ARBA" id="ARBA00022777"/>
    </source>
</evidence>
<name>A0A3B0X120_9ZZZZ</name>
<dbReference type="PANTHER" id="PTHR43320:SF3">
    <property type="entry name" value="CARBOHYDRATE KINASE PFKB DOMAIN-CONTAINING PROTEIN"/>
    <property type="match status" value="1"/>
</dbReference>
<dbReference type="Gene3D" id="3.30.1110.10">
    <property type="match status" value="1"/>
</dbReference>
<proteinExistence type="inferred from homology"/>
<dbReference type="SUPFAM" id="SSF53613">
    <property type="entry name" value="Ribokinase-like"/>
    <property type="match status" value="1"/>
</dbReference>
<protein>
    <submittedName>
        <fullName evidence="5">Ribokinase</fullName>
        <ecNumber evidence="5">2.7.1.15</ecNumber>
    </submittedName>
</protein>
<evidence type="ECO:0000259" key="4">
    <source>
        <dbReference type="Pfam" id="PF00294"/>
    </source>
</evidence>
<dbReference type="EMBL" id="UOFH01000200">
    <property type="protein sequence ID" value="VAW61938.1"/>
    <property type="molecule type" value="Genomic_DNA"/>
</dbReference>
<dbReference type="Gene3D" id="3.40.1190.20">
    <property type="match status" value="1"/>
</dbReference>
<keyword evidence="3 5" id="KW-0418">Kinase</keyword>
<evidence type="ECO:0000256" key="2">
    <source>
        <dbReference type="ARBA" id="ARBA00022679"/>
    </source>
</evidence>
<dbReference type="GO" id="GO:0004747">
    <property type="term" value="F:ribokinase activity"/>
    <property type="evidence" value="ECO:0007669"/>
    <property type="project" value="UniProtKB-EC"/>
</dbReference>
<dbReference type="InterPro" id="IPR029056">
    <property type="entry name" value="Ribokinase-like"/>
</dbReference>
<dbReference type="Pfam" id="PF00294">
    <property type="entry name" value="PfkB"/>
    <property type="match status" value="1"/>
</dbReference>
<gene>
    <name evidence="5" type="ORF">MNBD_GAMMA08-2442</name>
</gene>
<accession>A0A3B0X120</accession>
<evidence type="ECO:0000313" key="5">
    <source>
        <dbReference type="EMBL" id="VAW61938.1"/>
    </source>
</evidence>
<sequence length="330" mass="35412">MKKYQVYGVGNALVDMEFEVEDRFFADNAIDKGVMTLVEEDRQHELLTHLDAFEGKKASGGSAANTIIATSYFGGKSFYSCKVASDELGDFYVNDLQLAGVDSNVGEGRKDGITGKCLVMITPDAERTMNTFLGITANFSVDELNIGAIKDSEYLYIEGYLVSSDTGRHAAIEARKVAEENGVKTALTFSDPAMVQFFKDGLQEMIGDKVDLLFCNDAEAMSWAGTDNLESAIESLKKVANTFAITQGAKGAILFDGASIIEISPHEVKAIDSNGAGDMFAGAFLYGITHGHSFYEAGNIASLAAAKVVSQFGPRLAAAEHKEILKIVLG</sequence>
<dbReference type="InterPro" id="IPR011611">
    <property type="entry name" value="PfkB_dom"/>
</dbReference>
<dbReference type="AlphaFoldDB" id="A0A3B0X120"/>
<dbReference type="InterPro" id="IPR002173">
    <property type="entry name" value="Carboh/pur_kinase_PfkB_CS"/>
</dbReference>
<dbReference type="PROSITE" id="PS00584">
    <property type="entry name" value="PFKB_KINASES_2"/>
    <property type="match status" value="1"/>
</dbReference>
<reference evidence="5" key="1">
    <citation type="submission" date="2018-06" db="EMBL/GenBank/DDBJ databases">
        <authorList>
            <person name="Zhirakovskaya E."/>
        </authorList>
    </citation>
    <scope>NUCLEOTIDE SEQUENCE</scope>
</reference>
<comment type="similarity">
    <text evidence="1">Belongs to the carbohydrate kinase PfkB family.</text>
</comment>